<accession>A0A6M3L0M1</accession>
<sequence>MQIKVRTNYNEENIYTCESEVCEQCGLRFVCYTERDKAELDWKSFCAVLKSKNKPLLVYKGSNQLR</sequence>
<evidence type="ECO:0000313" key="1">
    <source>
        <dbReference type="EMBL" id="QJA87800.1"/>
    </source>
</evidence>
<dbReference type="EMBL" id="MT142733">
    <property type="protein sequence ID" value="QJA87800.1"/>
    <property type="molecule type" value="Genomic_DNA"/>
</dbReference>
<gene>
    <name evidence="1" type="ORF">MM415B02892_0009</name>
</gene>
<reference evidence="1" key="1">
    <citation type="submission" date="2020-03" db="EMBL/GenBank/DDBJ databases">
        <title>The deep terrestrial virosphere.</title>
        <authorList>
            <person name="Holmfeldt K."/>
            <person name="Nilsson E."/>
            <person name="Simone D."/>
            <person name="Lopez-Fernandez M."/>
            <person name="Wu X."/>
            <person name="de Brujin I."/>
            <person name="Lundin D."/>
            <person name="Andersson A."/>
            <person name="Bertilsson S."/>
            <person name="Dopson M."/>
        </authorList>
    </citation>
    <scope>NUCLEOTIDE SEQUENCE</scope>
    <source>
        <strain evidence="1">MM415B02892</strain>
    </source>
</reference>
<name>A0A6M3L0M1_9ZZZZ</name>
<proteinExistence type="predicted"/>
<dbReference type="AlphaFoldDB" id="A0A6M3L0M1"/>
<protein>
    <submittedName>
        <fullName evidence="1">Uncharacterized protein</fullName>
    </submittedName>
</protein>
<organism evidence="1">
    <name type="scientific">viral metagenome</name>
    <dbReference type="NCBI Taxonomy" id="1070528"/>
    <lineage>
        <taxon>unclassified sequences</taxon>
        <taxon>metagenomes</taxon>
        <taxon>organismal metagenomes</taxon>
    </lineage>
</organism>